<dbReference type="PANTHER" id="PTHR12606:SF1">
    <property type="entry name" value="UBIQUITIN-LIKE-SPECIFIC PROTEASE 1A"/>
    <property type="match status" value="1"/>
</dbReference>
<dbReference type="GO" id="GO:0006508">
    <property type="term" value="P:proteolysis"/>
    <property type="evidence" value="ECO:0007669"/>
    <property type="project" value="UniProtKB-KW"/>
</dbReference>
<dbReference type="InterPro" id="IPR003653">
    <property type="entry name" value="Peptidase_C48_C"/>
</dbReference>
<dbReference type="InterPro" id="IPR038765">
    <property type="entry name" value="Papain-like_cys_pep_sf"/>
</dbReference>
<dbReference type="GO" id="GO:0016926">
    <property type="term" value="P:protein desumoylation"/>
    <property type="evidence" value="ECO:0007669"/>
    <property type="project" value="TreeGrafter"/>
</dbReference>
<evidence type="ECO:0000256" key="2">
    <source>
        <dbReference type="ARBA" id="ARBA00022670"/>
    </source>
</evidence>
<dbReference type="GO" id="GO:0005634">
    <property type="term" value="C:nucleus"/>
    <property type="evidence" value="ECO:0007669"/>
    <property type="project" value="TreeGrafter"/>
</dbReference>
<evidence type="ECO:0000256" key="4">
    <source>
        <dbReference type="ARBA" id="ARBA00022807"/>
    </source>
</evidence>
<dbReference type="OMA" id="PCRARND"/>
<dbReference type="EMBL" id="CM010719">
    <property type="protein sequence ID" value="RZC63359.1"/>
    <property type="molecule type" value="Genomic_DNA"/>
</dbReference>
<dbReference type="Proteomes" id="UP000316621">
    <property type="component" value="Chromosome 5"/>
</dbReference>
<dbReference type="Gene3D" id="3.40.395.10">
    <property type="entry name" value="Adenoviral Proteinase, Chain A"/>
    <property type="match status" value="1"/>
</dbReference>
<comment type="similarity">
    <text evidence="1">Belongs to the peptidase C48 family.</text>
</comment>
<proteinExistence type="inferred from homology"/>
<reference evidence="6 7" key="1">
    <citation type="journal article" date="2018" name="Science">
        <title>The opium poppy genome and morphinan production.</title>
        <authorList>
            <person name="Guo L."/>
            <person name="Winzer T."/>
            <person name="Yang X."/>
            <person name="Li Y."/>
            <person name="Ning Z."/>
            <person name="He Z."/>
            <person name="Teodor R."/>
            <person name="Lu Y."/>
            <person name="Bowser T.A."/>
            <person name="Graham I.A."/>
            <person name="Ye K."/>
        </authorList>
    </citation>
    <scope>NUCLEOTIDE SEQUENCE [LARGE SCALE GENOMIC DNA]</scope>
    <source>
        <strain evidence="7">cv. HN1</strain>
        <tissue evidence="6">Leaves</tissue>
    </source>
</reference>
<keyword evidence="7" id="KW-1185">Reference proteome</keyword>
<dbReference type="SUPFAM" id="SSF54001">
    <property type="entry name" value="Cysteine proteinases"/>
    <property type="match status" value="1"/>
</dbReference>
<dbReference type="PANTHER" id="PTHR12606">
    <property type="entry name" value="SENTRIN/SUMO-SPECIFIC PROTEASE"/>
    <property type="match status" value="1"/>
</dbReference>
<dbReference type="GO" id="GO:0016929">
    <property type="term" value="F:deSUMOylase activity"/>
    <property type="evidence" value="ECO:0007669"/>
    <property type="project" value="TreeGrafter"/>
</dbReference>
<evidence type="ECO:0000259" key="5">
    <source>
        <dbReference type="PROSITE" id="PS50600"/>
    </source>
</evidence>
<keyword evidence="4" id="KW-0788">Thiol protease</keyword>
<dbReference type="STRING" id="3469.A0A4Y7JUB2"/>
<evidence type="ECO:0000256" key="3">
    <source>
        <dbReference type="ARBA" id="ARBA00022801"/>
    </source>
</evidence>
<dbReference type="AlphaFoldDB" id="A0A4Y7JUB2"/>
<evidence type="ECO:0000256" key="1">
    <source>
        <dbReference type="ARBA" id="ARBA00005234"/>
    </source>
</evidence>
<dbReference type="Pfam" id="PF02902">
    <property type="entry name" value="Peptidase_C48"/>
    <property type="match status" value="1"/>
</dbReference>
<sequence>MDIFIENLVASVEKTKNSVFETFRRPFFRGNKRNNREKEEQVVKDVISVDDDDDDDGVDELVVVDEDDEIEVLEGKKKTEEKSILEELFAELTDEEKNEVELALSPHHNQDVLVVYGDIKITGEILQCLGPRRWLNDEVITVYLELLKEREKRQPEKFLKCHFFNPFFYQQLAGGVSGYDYKAVKRWTMQKKIGYGLIECDKIFVPIHQKDKMHWCLGVINKKDKKFQYLDSLKGVDTDVFSVLARYYVDEVKDKSGEEVDISTWKSEYVEDLPGQENGCDCGMFVLKYIDFYSRGLALWFNQKHMAYFRLRTAKEILRLRAD</sequence>
<dbReference type="Gramene" id="RZC63359">
    <property type="protein sequence ID" value="RZC63359"/>
    <property type="gene ID" value="C5167_025098"/>
</dbReference>
<organism evidence="6 7">
    <name type="scientific">Papaver somniferum</name>
    <name type="common">Opium poppy</name>
    <dbReference type="NCBI Taxonomy" id="3469"/>
    <lineage>
        <taxon>Eukaryota</taxon>
        <taxon>Viridiplantae</taxon>
        <taxon>Streptophyta</taxon>
        <taxon>Embryophyta</taxon>
        <taxon>Tracheophyta</taxon>
        <taxon>Spermatophyta</taxon>
        <taxon>Magnoliopsida</taxon>
        <taxon>Ranunculales</taxon>
        <taxon>Papaveraceae</taxon>
        <taxon>Papaveroideae</taxon>
        <taxon>Papaver</taxon>
    </lineage>
</organism>
<feature type="domain" description="Ubiquitin-like protease family profile" evidence="5">
    <location>
        <begin position="119"/>
        <end position="293"/>
    </location>
</feature>
<evidence type="ECO:0000313" key="7">
    <source>
        <dbReference type="Proteomes" id="UP000316621"/>
    </source>
</evidence>
<dbReference type="PROSITE" id="PS50600">
    <property type="entry name" value="ULP_PROTEASE"/>
    <property type="match status" value="1"/>
</dbReference>
<name>A0A4Y7JUB2_PAPSO</name>
<protein>
    <recommendedName>
        <fullName evidence="5">Ubiquitin-like protease family profile domain-containing protein</fullName>
    </recommendedName>
</protein>
<evidence type="ECO:0000313" key="6">
    <source>
        <dbReference type="EMBL" id="RZC63359.1"/>
    </source>
</evidence>
<keyword evidence="3" id="KW-0378">Hydrolase</keyword>
<accession>A0A4Y7JUB2</accession>
<gene>
    <name evidence="6" type="ORF">C5167_025098</name>
</gene>
<keyword evidence="2" id="KW-0645">Protease</keyword>